<protein>
    <recommendedName>
        <fullName evidence="3">Asp23/Gls24 family envelope stress response protein</fullName>
    </recommendedName>
</protein>
<evidence type="ECO:0008006" key="3">
    <source>
        <dbReference type="Google" id="ProtNLM"/>
    </source>
</evidence>
<gene>
    <name evidence="1" type="ORF">GCM10023351_17330</name>
</gene>
<evidence type="ECO:0000313" key="1">
    <source>
        <dbReference type="EMBL" id="GAA4773461.1"/>
    </source>
</evidence>
<accession>A0ABP9A5E3</accession>
<proteinExistence type="predicted"/>
<dbReference type="RefSeq" id="WP_345438111.1">
    <property type="nucleotide sequence ID" value="NZ_BAABKO010000002.1"/>
</dbReference>
<dbReference type="Proteomes" id="UP001501645">
    <property type="component" value="Unassembled WGS sequence"/>
</dbReference>
<evidence type="ECO:0000313" key="2">
    <source>
        <dbReference type="Proteomes" id="UP001501645"/>
    </source>
</evidence>
<name>A0ABP9A5E3_9MICO</name>
<sequence>MSVPEGALRAAAVRGVAGVVDVYAAEGALIASVAALLGHESSDDPVVDRDDRVSARIGTAMSASTPDVARRVADVLRDGAPPQARIAVRIARVS</sequence>
<comment type="caution">
    <text evidence="1">The sequence shown here is derived from an EMBL/GenBank/DDBJ whole genome shotgun (WGS) entry which is preliminary data.</text>
</comment>
<keyword evidence="2" id="KW-1185">Reference proteome</keyword>
<reference evidence="2" key="1">
    <citation type="journal article" date="2019" name="Int. J. Syst. Evol. Microbiol.">
        <title>The Global Catalogue of Microorganisms (GCM) 10K type strain sequencing project: providing services to taxonomists for standard genome sequencing and annotation.</title>
        <authorList>
            <consortium name="The Broad Institute Genomics Platform"/>
            <consortium name="The Broad Institute Genome Sequencing Center for Infectious Disease"/>
            <person name="Wu L."/>
            <person name="Ma J."/>
        </authorList>
    </citation>
    <scope>NUCLEOTIDE SEQUENCE [LARGE SCALE GENOMIC DNA]</scope>
    <source>
        <strain evidence="2">JCM 18537</strain>
    </source>
</reference>
<dbReference type="EMBL" id="BAABKO010000002">
    <property type="protein sequence ID" value="GAA4773461.1"/>
    <property type="molecule type" value="Genomic_DNA"/>
</dbReference>
<organism evidence="1 2">
    <name type="scientific">Microbacterium gilvum</name>
    <dbReference type="NCBI Taxonomy" id="1336204"/>
    <lineage>
        <taxon>Bacteria</taxon>
        <taxon>Bacillati</taxon>
        <taxon>Actinomycetota</taxon>
        <taxon>Actinomycetes</taxon>
        <taxon>Micrococcales</taxon>
        <taxon>Microbacteriaceae</taxon>
        <taxon>Microbacterium</taxon>
    </lineage>
</organism>